<name>X6M8J8_RETFI</name>
<feature type="non-terminal residue" evidence="4">
    <location>
        <position position="1"/>
    </location>
</feature>
<dbReference type="AlphaFoldDB" id="X6M8J8"/>
<proteinExistence type="predicted"/>
<dbReference type="InterPro" id="IPR019775">
    <property type="entry name" value="WD40_repeat_CS"/>
</dbReference>
<dbReference type="PROSITE" id="PS50082">
    <property type="entry name" value="WD_REPEATS_2"/>
    <property type="match status" value="2"/>
</dbReference>
<dbReference type="PROSITE" id="PS00678">
    <property type="entry name" value="WD_REPEATS_1"/>
    <property type="match status" value="2"/>
</dbReference>
<feature type="repeat" description="WD" evidence="3">
    <location>
        <begin position="100"/>
        <end position="141"/>
    </location>
</feature>
<dbReference type="PANTHER" id="PTHR19879">
    <property type="entry name" value="TRANSCRIPTION INITIATION FACTOR TFIID"/>
    <property type="match status" value="1"/>
</dbReference>
<comment type="caution">
    <text evidence="4">The sequence shown here is derived from an EMBL/GenBank/DDBJ whole genome shotgun (WGS) entry which is preliminary data.</text>
</comment>
<gene>
    <name evidence="4" type="ORF">RFI_27427</name>
</gene>
<dbReference type="InterPro" id="IPR036322">
    <property type="entry name" value="WD40_repeat_dom_sf"/>
</dbReference>
<dbReference type="EMBL" id="ASPP01023795">
    <property type="protein sequence ID" value="ETO09951.1"/>
    <property type="molecule type" value="Genomic_DNA"/>
</dbReference>
<keyword evidence="5" id="KW-1185">Reference proteome</keyword>
<keyword evidence="1 3" id="KW-0853">WD repeat</keyword>
<dbReference type="Gene3D" id="2.130.10.10">
    <property type="entry name" value="YVTN repeat-like/Quinoprotein amine dehydrogenase"/>
    <property type="match status" value="1"/>
</dbReference>
<evidence type="ECO:0000313" key="4">
    <source>
        <dbReference type="EMBL" id="ETO09951.1"/>
    </source>
</evidence>
<dbReference type="Proteomes" id="UP000023152">
    <property type="component" value="Unassembled WGS sequence"/>
</dbReference>
<dbReference type="PANTHER" id="PTHR19879:SF9">
    <property type="entry name" value="TRANSCRIPTION INITIATION FACTOR TFIID SUBUNIT 5"/>
    <property type="match status" value="1"/>
</dbReference>
<evidence type="ECO:0000256" key="1">
    <source>
        <dbReference type="ARBA" id="ARBA00022574"/>
    </source>
</evidence>
<organism evidence="4 5">
    <name type="scientific">Reticulomyxa filosa</name>
    <dbReference type="NCBI Taxonomy" id="46433"/>
    <lineage>
        <taxon>Eukaryota</taxon>
        <taxon>Sar</taxon>
        <taxon>Rhizaria</taxon>
        <taxon>Retaria</taxon>
        <taxon>Foraminifera</taxon>
        <taxon>Monothalamids</taxon>
        <taxon>Reticulomyxidae</taxon>
        <taxon>Reticulomyxa</taxon>
    </lineage>
</organism>
<dbReference type="SMART" id="SM00320">
    <property type="entry name" value="WD40"/>
    <property type="match status" value="2"/>
</dbReference>
<evidence type="ECO:0000256" key="2">
    <source>
        <dbReference type="ARBA" id="ARBA00022737"/>
    </source>
</evidence>
<reference evidence="4 5" key="1">
    <citation type="journal article" date="2013" name="Curr. Biol.">
        <title>The Genome of the Foraminiferan Reticulomyxa filosa.</title>
        <authorList>
            <person name="Glockner G."/>
            <person name="Hulsmann N."/>
            <person name="Schleicher M."/>
            <person name="Noegel A.A."/>
            <person name="Eichinger L."/>
            <person name="Gallinger C."/>
            <person name="Pawlowski J."/>
            <person name="Sierra R."/>
            <person name="Euteneuer U."/>
            <person name="Pillet L."/>
            <person name="Moustafa A."/>
            <person name="Platzer M."/>
            <person name="Groth M."/>
            <person name="Szafranski K."/>
            <person name="Schliwa M."/>
        </authorList>
    </citation>
    <scope>NUCLEOTIDE SEQUENCE [LARGE SCALE GENOMIC DNA]</scope>
</reference>
<evidence type="ECO:0000313" key="5">
    <source>
        <dbReference type="Proteomes" id="UP000023152"/>
    </source>
</evidence>
<dbReference type="InterPro" id="IPR001680">
    <property type="entry name" value="WD40_rpt"/>
</dbReference>
<protein>
    <submittedName>
        <fullName evidence="4">WD-40 repeat protein</fullName>
    </submittedName>
</protein>
<dbReference type="Pfam" id="PF00400">
    <property type="entry name" value="WD40"/>
    <property type="match status" value="2"/>
</dbReference>
<feature type="repeat" description="WD" evidence="3">
    <location>
        <begin position="142"/>
        <end position="183"/>
    </location>
</feature>
<dbReference type="PROSITE" id="PS50294">
    <property type="entry name" value="WD_REPEATS_REGION"/>
    <property type="match status" value="2"/>
</dbReference>
<keyword evidence="2" id="KW-0677">Repeat</keyword>
<sequence length="205" mass="23646">VEEMKERFSIKKLEVNNGGGGGRSVYFITFVEIYFLTMQKKKKNKNKTKKRKRDVEKIIDSWLHSSFIKVGWIDDFTVIITRYILVFVFVRMKYFKPLKISQGLSRITSVEFSPDGATILSLSKDGTAQIWDILLEKKIQVLQGDGDTVNNAHFSPDGNMIVSCSNDNTIRLWDVESWTVIKKIGGTFRSCDKCPLLARWKKYCI</sequence>
<dbReference type="InterPro" id="IPR015943">
    <property type="entry name" value="WD40/YVTN_repeat-like_dom_sf"/>
</dbReference>
<evidence type="ECO:0000256" key="3">
    <source>
        <dbReference type="PROSITE-ProRule" id="PRU00221"/>
    </source>
</evidence>
<dbReference type="OrthoDB" id="7318948at2759"/>
<accession>X6M8J8</accession>
<dbReference type="SUPFAM" id="SSF50978">
    <property type="entry name" value="WD40 repeat-like"/>
    <property type="match status" value="1"/>
</dbReference>